<dbReference type="RefSeq" id="WP_349640457.1">
    <property type="nucleotide sequence ID" value="NZ_CP090958.1"/>
</dbReference>
<dbReference type="Pfam" id="PF11255">
    <property type="entry name" value="DUF3054"/>
    <property type="match status" value="1"/>
</dbReference>
<dbReference type="InterPro" id="IPR021414">
    <property type="entry name" value="DUF3054"/>
</dbReference>
<evidence type="ECO:0000313" key="2">
    <source>
        <dbReference type="EMBL" id="WGW13634.1"/>
    </source>
</evidence>
<evidence type="ECO:0000313" key="3">
    <source>
        <dbReference type="Proteomes" id="UP001209083"/>
    </source>
</evidence>
<dbReference type="Proteomes" id="UP001209083">
    <property type="component" value="Chromosome"/>
</dbReference>
<dbReference type="EMBL" id="CP090958">
    <property type="protein sequence ID" value="WGW13634.1"/>
    <property type="molecule type" value="Genomic_DNA"/>
</dbReference>
<organism evidence="2 3">
    <name type="scientific">Saxibacter everestensis</name>
    <dbReference type="NCBI Taxonomy" id="2909229"/>
    <lineage>
        <taxon>Bacteria</taxon>
        <taxon>Bacillati</taxon>
        <taxon>Actinomycetota</taxon>
        <taxon>Actinomycetes</taxon>
        <taxon>Micrococcales</taxon>
        <taxon>Brevibacteriaceae</taxon>
        <taxon>Saxibacter</taxon>
    </lineage>
</organism>
<feature type="transmembrane region" description="Helical" evidence="1">
    <location>
        <begin position="73"/>
        <end position="94"/>
    </location>
</feature>
<name>A0ABY8QZ34_9MICO</name>
<keyword evidence="3" id="KW-1185">Reference proteome</keyword>
<gene>
    <name evidence="2" type="ORF">LWF01_07715</name>
</gene>
<keyword evidence="1" id="KW-1133">Transmembrane helix</keyword>
<sequence length="135" mass="14608">MSSIKNSAPARQTSRKLALTAVVVDIALVLIFVLIGRRNHDEGFTIAGTLTTWWPFLAGLAIGWLVSRGWRKPLGLVVPGIVIWLATVAVGMLLRLASNQGAQPSFIIVATAVLGAFLLGWRALAILLVRRRREG</sequence>
<accession>A0ABY8QZ34</accession>
<protein>
    <submittedName>
        <fullName evidence="2">DUF3054 domain-containing protein</fullName>
    </submittedName>
</protein>
<proteinExistence type="predicted"/>
<reference evidence="2 3" key="1">
    <citation type="submission" date="2023-05" db="EMBL/GenBank/DDBJ databases">
        <title>Lithophilousrod everest ZFBP1038 complete genpme.</title>
        <authorList>
            <person name="Tian M."/>
        </authorList>
    </citation>
    <scope>NUCLEOTIDE SEQUENCE [LARGE SCALE GENOMIC DNA]</scope>
    <source>
        <strain evidence="2 3">ZFBP1038</strain>
    </source>
</reference>
<feature type="transmembrane region" description="Helical" evidence="1">
    <location>
        <begin position="17"/>
        <end position="37"/>
    </location>
</feature>
<feature type="transmembrane region" description="Helical" evidence="1">
    <location>
        <begin position="106"/>
        <end position="129"/>
    </location>
</feature>
<feature type="transmembrane region" description="Helical" evidence="1">
    <location>
        <begin position="43"/>
        <end position="66"/>
    </location>
</feature>
<evidence type="ECO:0000256" key="1">
    <source>
        <dbReference type="SAM" id="Phobius"/>
    </source>
</evidence>
<keyword evidence="1" id="KW-0812">Transmembrane</keyword>
<keyword evidence="1" id="KW-0472">Membrane</keyword>